<feature type="transmembrane region" description="Helical" evidence="1">
    <location>
        <begin position="354"/>
        <end position="371"/>
    </location>
</feature>
<dbReference type="OrthoDB" id="145878at2157"/>
<dbReference type="GeneID" id="27135515"/>
<dbReference type="Proteomes" id="UP000062043">
    <property type="component" value="Chromosome"/>
</dbReference>
<reference evidence="3 4" key="1">
    <citation type="submission" date="2014-01" db="EMBL/GenBank/DDBJ databases">
        <title>Genome sequencing of Thermococcus guaymasensis.</title>
        <authorList>
            <person name="Zhang X."/>
            <person name="Alvare G."/>
            <person name="Fristensky B."/>
            <person name="Chen L."/>
            <person name="Suen T."/>
            <person name="Chen Q."/>
            <person name="Ma K."/>
        </authorList>
    </citation>
    <scope>NUCLEOTIDE SEQUENCE [LARGE SCALE GENOMIC DNA]</scope>
    <source>
        <strain evidence="3 4">DSM 11113</strain>
    </source>
</reference>
<gene>
    <name evidence="3" type="ORF">X802_07580</name>
</gene>
<sequence length="375" mass="40641">MKKLLVFMLLAFMLPVAASPVKLWSYSDTCAVFSLSMNSNGSIGLAFGYYAELLSPDGKLLWKAPTRGIAYSSALSEDNVLLIGTEGSWVQVFKDKKILWEHKLRNAVVSVSISPNGSLAAAGDASGYVYLFRDGKLAWERKVGDYVWSILLSNGVLYVGSDSGISAFSVDGGFIWSKSLGAAVRKVLPAGSNIVILLVPDSEEWGEVIAFTPSGKELWKRHFGGYVRAISSDGKNVGVAGNFGNVTLLSLDGNVIYSVPLIGYAYDVTTREGYTVVSFGNEAELISPNGTVIWFQRFNGTAYHVAFSPKGYFLTEYGSHDLQNCYSIIDAWALSGTPTVTAQESDRKTGVNPYIAGILIALVLLMGVLLWRKRS</sequence>
<dbReference type="EMBL" id="CP007140">
    <property type="protein sequence ID" value="AJC72765.1"/>
    <property type="molecule type" value="Genomic_DNA"/>
</dbReference>
<feature type="domain" description="Pyrrolo-quinoline quinone repeat" evidence="2">
    <location>
        <begin position="55"/>
        <end position="182"/>
    </location>
</feature>
<accession>A0A0X1KNF7</accession>
<dbReference type="InterPro" id="IPR002372">
    <property type="entry name" value="PQQ_rpt_dom"/>
</dbReference>
<evidence type="ECO:0000259" key="2">
    <source>
        <dbReference type="Pfam" id="PF13360"/>
    </source>
</evidence>
<dbReference type="InterPro" id="IPR011047">
    <property type="entry name" value="Quinoprotein_ADH-like_sf"/>
</dbReference>
<dbReference type="RefSeq" id="WP_062372351.1">
    <property type="nucleotide sequence ID" value="NZ_CP007140.1"/>
</dbReference>
<evidence type="ECO:0000313" key="3">
    <source>
        <dbReference type="EMBL" id="AJC72765.1"/>
    </source>
</evidence>
<dbReference type="InterPro" id="IPR015943">
    <property type="entry name" value="WD40/YVTN_repeat-like_dom_sf"/>
</dbReference>
<dbReference type="SUPFAM" id="SSF50998">
    <property type="entry name" value="Quinoprotein alcohol dehydrogenase-like"/>
    <property type="match status" value="1"/>
</dbReference>
<dbReference type="PATRIC" id="fig|1432656.3.peg.1475"/>
<organism evidence="3 4">
    <name type="scientific">Thermococcus guaymasensis DSM 11113</name>
    <dbReference type="NCBI Taxonomy" id="1432656"/>
    <lineage>
        <taxon>Archaea</taxon>
        <taxon>Methanobacteriati</taxon>
        <taxon>Methanobacteriota</taxon>
        <taxon>Thermococci</taxon>
        <taxon>Thermococcales</taxon>
        <taxon>Thermococcaceae</taxon>
        <taxon>Thermococcus</taxon>
    </lineage>
</organism>
<keyword evidence="1" id="KW-1133">Transmembrane helix</keyword>
<protein>
    <recommendedName>
        <fullName evidence="2">Pyrrolo-quinoline quinone repeat domain-containing protein</fullName>
    </recommendedName>
</protein>
<keyword evidence="1" id="KW-0472">Membrane</keyword>
<keyword evidence="1" id="KW-0812">Transmembrane</keyword>
<dbReference type="KEGG" id="tgy:X802_07580"/>
<evidence type="ECO:0000313" key="4">
    <source>
        <dbReference type="Proteomes" id="UP000062043"/>
    </source>
</evidence>
<evidence type="ECO:0000256" key="1">
    <source>
        <dbReference type="SAM" id="Phobius"/>
    </source>
</evidence>
<dbReference type="Gene3D" id="2.130.10.10">
    <property type="entry name" value="YVTN repeat-like/Quinoprotein amine dehydrogenase"/>
    <property type="match status" value="1"/>
</dbReference>
<dbReference type="STRING" id="1432656.X802_07580"/>
<dbReference type="AlphaFoldDB" id="A0A0X1KNF7"/>
<dbReference type="Pfam" id="PF13360">
    <property type="entry name" value="PQQ_2"/>
    <property type="match status" value="1"/>
</dbReference>
<proteinExistence type="predicted"/>
<keyword evidence="4" id="KW-1185">Reference proteome</keyword>
<name>A0A0X1KNF7_9EURY</name>